<dbReference type="EMBL" id="CM026433">
    <property type="protein sequence ID" value="KAG0553869.1"/>
    <property type="molecule type" value="Genomic_DNA"/>
</dbReference>
<gene>
    <name evidence="1" type="ORF">KC19_12G045200</name>
</gene>
<evidence type="ECO:0000313" key="2">
    <source>
        <dbReference type="Proteomes" id="UP000822688"/>
    </source>
</evidence>
<proteinExistence type="predicted"/>
<sequence>SFPRKEINKKKTVSLDIDLPLRLEIASRNTKHDHKNSPEWPLVKILHLDSTIQAHRLQNCNSKLINYDRLTKTHQQPENSKRIKQYQTCGGFDHFSNTSSTQTK</sequence>
<organism evidence="1 2">
    <name type="scientific">Ceratodon purpureus</name>
    <name type="common">Fire moss</name>
    <name type="synonym">Dicranum purpureum</name>
    <dbReference type="NCBI Taxonomy" id="3225"/>
    <lineage>
        <taxon>Eukaryota</taxon>
        <taxon>Viridiplantae</taxon>
        <taxon>Streptophyta</taxon>
        <taxon>Embryophyta</taxon>
        <taxon>Bryophyta</taxon>
        <taxon>Bryophytina</taxon>
        <taxon>Bryopsida</taxon>
        <taxon>Dicranidae</taxon>
        <taxon>Pseudoditrichales</taxon>
        <taxon>Ditrichaceae</taxon>
        <taxon>Ceratodon</taxon>
    </lineage>
</organism>
<dbReference type="Proteomes" id="UP000822688">
    <property type="component" value="Chromosome 12"/>
</dbReference>
<name>A0A8T0G754_CERPU</name>
<protein>
    <submittedName>
        <fullName evidence="1">Uncharacterized protein</fullName>
    </submittedName>
</protein>
<dbReference type="AlphaFoldDB" id="A0A8T0G754"/>
<comment type="caution">
    <text evidence="1">The sequence shown here is derived from an EMBL/GenBank/DDBJ whole genome shotgun (WGS) entry which is preliminary data.</text>
</comment>
<reference evidence="1" key="1">
    <citation type="submission" date="2020-06" db="EMBL/GenBank/DDBJ databases">
        <title>WGS assembly of Ceratodon purpureus strain R40.</title>
        <authorList>
            <person name="Carey S.B."/>
            <person name="Jenkins J."/>
            <person name="Shu S."/>
            <person name="Lovell J.T."/>
            <person name="Sreedasyam A."/>
            <person name="Maumus F."/>
            <person name="Tiley G.P."/>
            <person name="Fernandez-Pozo N."/>
            <person name="Barry K."/>
            <person name="Chen C."/>
            <person name="Wang M."/>
            <person name="Lipzen A."/>
            <person name="Daum C."/>
            <person name="Saski C.A."/>
            <person name="Payton A.C."/>
            <person name="Mcbreen J.C."/>
            <person name="Conrad R.E."/>
            <person name="Kollar L.M."/>
            <person name="Olsson S."/>
            <person name="Huttunen S."/>
            <person name="Landis J.B."/>
            <person name="Wickett N.J."/>
            <person name="Johnson M.G."/>
            <person name="Rensing S.A."/>
            <person name="Grimwood J."/>
            <person name="Schmutz J."/>
            <person name="Mcdaniel S.F."/>
        </authorList>
    </citation>
    <scope>NUCLEOTIDE SEQUENCE</scope>
    <source>
        <strain evidence="1">R40</strain>
    </source>
</reference>
<accession>A0A8T0G754</accession>
<keyword evidence="2" id="KW-1185">Reference proteome</keyword>
<evidence type="ECO:0000313" key="1">
    <source>
        <dbReference type="EMBL" id="KAG0553869.1"/>
    </source>
</evidence>
<feature type="non-terminal residue" evidence="1">
    <location>
        <position position="1"/>
    </location>
</feature>